<keyword evidence="5" id="KW-0539">Nucleus</keyword>
<evidence type="ECO:0000256" key="2">
    <source>
        <dbReference type="ARBA" id="ARBA00023015"/>
    </source>
</evidence>
<keyword evidence="2" id="KW-0805">Transcription regulation</keyword>
<dbReference type="InterPro" id="IPR045239">
    <property type="entry name" value="bHLH95_bHLH"/>
</dbReference>
<comment type="subcellular location">
    <subcellularLocation>
        <location evidence="1">Nucleus</location>
    </subcellularLocation>
</comment>
<evidence type="ECO:0000256" key="4">
    <source>
        <dbReference type="ARBA" id="ARBA00023163"/>
    </source>
</evidence>
<dbReference type="PANTHER" id="PTHR16223">
    <property type="entry name" value="TRANSCRIPTION FACTOR BHLH83-RELATED"/>
    <property type="match status" value="1"/>
</dbReference>
<evidence type="ECO:0000256" key="1">
    <source>
        <dbReference type="ARBA" id="ARBA00004123"/>
    </source>
</evidence>
<proteinExistence type="predicted"/>
<name>A0ABR2CIM9_9ROSI</name>
<dbReference type="InterPro" id="IPR036638">
    <property type="entry name" value="HLH_DNA-bd_sf"/>
</dbReference>
<feature type="domain" description="BHLH" evidence="6">
    <location>
        <begin position="38"/>
        <end position="87"/>
    </location>
</feature>
<keyword evidence="8" id="KW-1185">Reference proteome</keyword>
<dbReference type="CDD" id="cd11393">
    <property type="entry name" value="bHLH_AtbHLH_like"/>
    <property type="match status" value="1"/>
</dbReference>
<evidence type="ECO:0000313" key="7">
    <source>
        <dbReference type="EMBL" id="KAK8519470.1"/>
    </source>
</evidence>
<keyword evidence="3" id="KW-0238">DNA-binding</keyword>
<dbReference type="Proteomes" id="UP001472677">
    <property type="component" value="Unassembled WGS sequence"/>
</dbReference>
<gene>
    <name evidence="7" type="ORF">V6N12_025508</name>
</gene>
<keyword evidence="4" id="KW-0804">Transcription</keyword>
<dbReference type="EMBL" id="JBBPBM010000051">
    <property type="protein sequence ID" value="KAK8519470.1"/>
    <property type="molecule type" value="Genomic_DNA"/>
</dbReference>
<sequence length="182" mass="20284">MQTLCSCENAIEIGTMMENKRSPCSVDHTSFTSLTSKRQKSDLSISTKDKKDKVGERIVALQQLVSPYGKTDTASVLLEAMEYIRFLHEQVKVLSAPYLQTMLTNNTQATDKPTQNRNLNLGSHGLDQFFFQDVEHYSLRSQGLCLVLISYTAGVARSNGADIWAPIKTTSPKFDKAISPFN</sequence>
<evidence type="ECO:0000256" key="3">
    <source>
        <dbReference type="ARBA" id="ARBA00023125"/>
    </source>
</evidence>
<dbReference type="PROSITE" id="PS50888">
    <property type="entry name" value="BHLH"/>
    <property type="match status" value="1"/>
</dbReference>
<dbReference type="InterPro" id="IPR045843">
    <property type="entry name" value="IND-like"/>
</dbReference>
<dbReference type="PANTHER" id="PTHR16223:SF249">
    <property type="entry name" value="TRANSCRIPTION FACTOR BHLH154"/>
    <property type="match status" value="1"/>
</dbReference>
<evidence type="ECO:0000259" key="6">
    <source>
        <dbReference type="PROSITE" id="PS50888"/>
    </source>
</evidence>
<evidence type="ECO:0000256" key="5">
    <source>
        <dbReference type="ARBA" id="ARBA00023242"/>
    </source>
</evidence>
<dbReference type="Gene3D" id="4.10.280.10">
    <property type="entry name" value="Helix-loop-helix DNA-binding domain"/>
    <property type="match status" value="1"/>
</dbReference>
<organism evidence="7 8">
    <name type="scientific">Hibiscus sabdariffa</name>
    <name type="common">roselle</name>
    <dbReference type="NCBI Taxonomy" id="183260"/>
    <lineage>
        <taxon>Eukaryota</taxon>
        <taxon>Viridiplantae</taxon>
        <taxon>Streptophyta</taxon>
        <taxon>Embryophyta</taxon>
        <taxon>Tracheophyta</taxon>
        <taxon>Spermatophyta</taxon>
        <taxon>Magnoliopsida</taxon>
        <taxon>eudicotyledons</taxon>
        <taxon>Gunneridae</taxon>
        <taxon>Pentapetalae</taxon>
        <taxon>rosids</taxon>
        <taxon>malvids</taxon>
        <taxon>Malvales</taxon>
        <taxon>Malvaceae</taxon>
        <taxon>Malvoideae</taxon>
        <taxon>Hibiscus</taxon>
    </lineage>
</organism>
<dbReference type="SUPFAM" id="SSF47459">
    <property type="entry name" value="HLH, helix-loop-helix DNA-binding domain"/>
    <property type="match status" value="1"/>
</dbReference>
<comment type="caution">
    <text evidence="7">The sequence shown here is derived from an EMBL/GenBank/DDBJ whole genome shotgun (WGS) entry which is preliminary data.</text>
</comment>
<reference evidence="7 8" key="1">
    <citation type="journal article" date="2024" name="G3 (Bethesda)">
        <title>Genome assembly of Hibiscus sabdariffa L. provides insights into metabolisms of medicinal natural products.</title>
        <authorList>
            <person name="Kim T."/>
        </authorList>
    </citation>
    <scope>NUCLEOTIDE SEQUENCE [LARGE SCALE GENOMIC DNA]</scope>
    <source>
        <strain evidence="7">TK-2024</strain>
        <tissue evidence="7">Old leaves</tissue>
    </source>
</reference>
<protein>
    <recommendedName>
        <fullName evidence="6">BHLH domain-containing protein</fullName>
    </recommendedName>
</protein>
<evidence type="ECO:0000313" key="8">
    <source>
        <dbReference type="Proteomes" id="UP001472677"/>
    </source>
</evidence>
<accession>A0ABR2CIM9</accession>
<dbReference type="InterPro" id="IPR011598">
    <property type="entry name" value="bHLH_dom"/>
</dbReference>